<dbReference type="AlphaFoldDB" id="A0A8T1WZ04"/>
<dbReference type="Pfam" id="PF10191">
    <property type="entry name" value="COG7"/>
    <property type="match status" value="1"/>
</dbReference>
<dbReference type="GO" id="GO:0007030">
    <property type="term" value="P:Golgi organization"/>
    <property type="evidence" value="ECO:0007669"/>
    <property type="project" value="TreeGrafter"/>
</dbReference>
<evidence type="ECO:0000256" key="2">
    <source>
        <dbReference type="ARBA" id="ARBA00005831"/>
    </source>
</evidence>
<keyword evidence="6" id="KW-0333">Golgi apparatus</keyword>
<comment type="similarity">
    <text evidence="2">Belongs to the COG7 family.</text>
</comment>
<reference evidence="9" key="1">
    <citation type="submission" date="2021-02" db="EMBL/GenBank/DDBJ databases">
        <authorList>
            <person name="Palmer J.M."/>
        </authorList>
    </citation>
    <scope>NUCLEOTIDE SEQUENCE</scope>
    <source>
        <strain evidence="9">SCRP23</strain>
    </source>
</reference>
<evidence type="ECO:0000313" key="9">
    <source>
        <dbReference type="EMBL" id="KAG7396949.1"/>
    </source>
</evidence>
<name>A0A8T1WZ04_9STRA</name>
<dbReference type="OrthoDB" id="245173at2759"/>
<comment type="subcellular location">
    <subcellularLocation>
        <location evidence="1">Golgi apparatus membrane</location>
        <topology evidence="1">Peripheral membrane protein</topology>
    </subcellularLocation>
</comment>
<gene>
    <name evidence="9" type="ORF">PHYBOEH_001516</name>
</gene>
<comment type="caution">
    <text evidence="9">The sequence shown here is derived from an EMBL/GenBank/DDBJ whole genome shotgun (WGS) entry which is preliminary data.</text>
</comment>
<evidence type="ECO:0000256" key="4">
    <source>
        <dbReference type="ARBA" id="ARBA00022448"/>
    </source>
</evidence>
<keyword evidence="7" id="KW-0472">Membrane</keyword>
<evidence type="ECO:0000256" key="8">
    <source>
        <dbReference type="ARBA" id="ARBA00031345"/>
    </source>
</evidence>
<protein>
    <recommendedName>
        <fullName evidence="3">Conserved oligomeric Golgi complex subunit 7</fullName>
    </recommendedName>
    <alternativeName>
        <fullName evidence="8">Component of oligomeric Golgi complex 7</fullName>
    </alternativeName>
</protein>
<accession>A0A8T1WZ04</accession>
<evidence type="ECO:0000256" key="1">
    <source>
        <dbReference type="ARBA" id="ARBA00004395"/>
    </source>
</evidence>
<dbReference type="Proteomes" id="UP000693981">
    <property type="component" value="Unassembled WGS sequence"/>
</dbReference>
<evidence type="ECO:0000256" key="5">
    <source>
        <dbReference type="ARBA" id="ARBA00022927"/>
    </source>
</evidence>
<dbReference type="GO" id="GO:0000139">
    <property type="term" value="C:Golgi membrane"/>
    <property type="evidence" value="ECO:0007669"/>
    <property type="project" value="UniProtKB-SubCell"/>
</dbReference>
<evidence type="ECO:0000313" key="10">
    <source>
        <dbReference type="Proteomes" id="UP000693981"/>
    </source>
</evidence>
<evidence type="ECO:0000256" key="7">
    <source>
        <dbReference type="ARBA" id="ARBA00023136"/>
    </source>
</evidence>
<sequence length="313" mass="34080">MADTSLLESAASPSATFDAFAWVEEALSSRSGDASSLSPLVPQLALRSQTLAQTLHASLQHVSLSAPSLQTRLGALQQNVTPLARRLDAVQEACAAGSVSATSAGQDLRHLVTLHEAKKRLQSCSQALVEAARWGRNVRACFAAVEDATLLSQVLKSDFKHKNRVENEAETLPERVREMQTSLEVLKDLPGAWDRKQTMERLCAQVEAAVQPRLVTMLREDDLGDVAPLRWCLDVLGSVDRAELQFTLALSATVPAIRKYCKTEPTSRTEAAAPGILNHLQRATVSSMLLLPRVVHRKSVCKANGLNWARCCI</sequence>
<proteinExistence type="inferred from homology"/>
<evidence type="ECO:0000256" key="3">
    <source>
        <dbReference type="ARBA" id="ARBA00020984"/>
    </source>
</evidence>
<organism evidence="9 10">
    <name type="scientific">Phytophthora boehmeriae</name>
    <dbReference type="NCBI Taxonomy" id="109152"/>
    <lineage>
        <taxon>Eukaryota</taxon>
        <taxon>Sar</taxon>
        <taxon>Stramenopiles</taxon>
        <taxon>Oomycota</taxon>
        <taxon>Peronosporomycetes</taxon>
        <taxon>Peronosporales</taxon>
        <taxon>Peronosporaceae</taxon>
        <taxon>Phytophthora</taxon>
    </lineage>
</organism>
<dbReference type="GO" id="GO:0017119">
    <property type="term" value="C:Golgi transport complex"/>
    <property type="evidence" value="ECO:0007669"/>
    <property type="project" value="InterPro"/>
</dbReference>
<keyword evidence="5" id="KW-0653">Protein transport</keyword>
<keyword evidence="10" id="KW-1185">Reference proteome</keyword>
<evidence type="ECO:0000256" key="6">
    <source>
        <dbReference type="ARBA" id="ARBA00023034"/>
    </source>
</evidence>
<dbReference type="PANTHER" id="PTHR21443">
    <property type="entry name" value="CONSERVED OLIGOMERIC GOLGI COMPLEX COMPONENT 7"/>
    <property type="match status" value="1"/>
</dbReference>
<keyword evidence="4" id="KW-0813">Transport</keyword>
<dbReference type="GO" id="GO:0006890">
    <property type="term" value="P:retrograde vesicle-mediated transport, Golgi to endoplasmic reticulum"/>
    <property type="evidence" value="ECO:0007669"/>
    <property type="project" value="TreeGrafter"/>
</dbReference>
<dbReference type="InterPro" id="IPR019335">
    <property type="entry name" value="COG7"/>
</dbReference>
<dbReference type="EMBL" id="JAGDFL010000132">
    <property type="protein sequence ID" value="KAG7396949.1"/>
    <property type="molecule type" value="Genomic_DNA"/>
</dbReference>
<dbReference type="PANTHER" id="PTHR21443:SF0">
    <property type="entry name" value="CONSERVED OLIGOMERIC GOLGI COMPLEX SUBUNIT 7"/>
    <property type="match status" value="1"/>
</dbReference>
<dbReference type="GO" id="GO:0006886">
    <property type="term" value="P:intracellular protein transport"/>
    <property type="evidence" value="ECO:0007669"/>
    <property type="project" value="InterPro"/>
</dbReference>